<reference evidence="1 2" key="1">
    <citation type="submission" date="2018-11" db="EMBL/GenBank/DDBJ databases">
        <authorList>
            <consortium name="Pathogen Informatics"/>
        </authorList>
    </citation>
    <scope>NUCLEOTIDE SEQUENCE [LARGE SCALE GENOMIC DNA]</scope>
</reference>
<gene>
    <name evidence="1" type="ORF">HNAJ_LOCUS8164</name>
</gene>
<accession>A0A3P7T4J5</accession>
<protein>
    <submittedName>
        <fullName evidence="1">Uncharacterized protein</fullName>
    </submittedName>
</protein>
<proteinExistence type="predicted"/>
<keyword evidence="2" id="KW-1185">Reference proteome</keyword>
<dbReference type="AlphaFoldDB" id="A0A3P7T4J5"/>
<evidence type="ECO:0000313" key="1">
    <source>
        <dbReference type="EMBL" id="VDO04027.1"/>
    </source>
</evidence>
<organism evidence="1 2">
    <name type="scientific">Rodentolepis nana</name>
    <name type="common">Dwarf tapeworm</name>
    <name type="synonym">Hymenolepis nana</name>
    <dbReference type="NCBI Taxonomy" id="102285"/>
    <lineage>
        <taxon>Eukaryota</taxon>
        <taxon>Metazoa</taxon>
        <taxon>Spiralia</taxon>
        <taxon>Lophotrochozoa</taxon>
        <taxon>Platyhelminthes</taxon>
        <taxon>Cestoda</taxon>
        <taxon>Eucestoda</taxon>
        <taxon>Cyclophyllidea</taxon>
        <taxon>Hymenolepididae</taxon>
        <taxon>Rodentolepis</taxon>
    </lineage>
</organism>
<dbReference type="EMBL" id="UZAE01012211">
    <property type="protein sequence ID" value="VDO04027.1"/>
    <property type="molecule type" value="Genomic_DNA"/>
</dbReference>
<name>A0A3P7T4J5_RODNA</name>
<dbReference type="OrthoDB" id="6268881at2759"/>
<evidence type="ECO:0000313" key="2">
    <source>
        <dbReference type="Proteomes" id="UP000278807"/>
    </source>
</evidence>
<sequence length="329" mass="37066">MLQLNSSESIKHFIPQGISLNSSSLAQNNTETICKLLAPRHGYIFSFQVQSVRKEDSFTCKRTYGKSNVVSCFSQDLCLQRGLGGILTCPNSILGFYTEGADCYQGQIGWPVMASLVTPEIRNWIKYTVSMGHAYQCGYSPNEKSQSFHWYTYFNRTQSSEGICLVAYVRNDTFPLVTSVQCLKQCMNSILPKADGELGCGLDEYEPDMKLCPAKKIIQRLSSPKSPWTQCLIAYLTSATEKEIRFEPVRIGAFKDCDGEGFYNPFLADTNLCVRAMEDDGVLNCSSWGEAGLVQCKRSSDGLWEFLGFTKSCSARRPRRRWFIRSLEL</sequence>
<dbReference type="Proteomes" id="UP000278807">
    <property type="component" value="Unassembled WGS sequence"/>
</dbReference>